<organism evidence="4 5">
    <name type="scientific">Koribacter versatilis (strain Ellin345)</name>
    <dbReference type="NCBI Taxonomy" id="204669"/>
    <lineage>
        <taxon>Bacteria</taxon>
        <taxon>Pseudomonadati</taxon>
        <taxon>Acidobacteriota</taxon>
        <taxon>Terriglobia</taxon>
        <taxon>Terriglobales</taxon>
        <taxon>Candidatus Korobacteraceae</taxon>
        <taxon>Candidatus Korobacter</taxon>
    </lineage>
</organism>
<dbReference type="Gene3D" id="1.20.120.450">
    <property type="entry name" value="dinb family like domain"/>
    <property type="match status" value="1"/>
</dbReference>
<dbReference type="Proteomes" id="UP000002432">
    <property type="component" value="Chromosome"/>
</dbReference>
<evidence type="ECO:0000256" key="1">
    <source>
        <dbReference type="ARBA" id="ARBA00008635"/>
    </source>
</evidence>
<dbReference type="InterPro" id="IPR007837">
    <property type="entry name" value="DinB"/>
</dbReference>
<dbReference type="SUPFAM" id="SSF109854">
    <property type="entry name" value="DinB/YfiT-like putative metalloenzymes"/>
    <property type="match status" value="1"/>
</dbReference>
<gene>
    <name evidence="4" type="ordered locus">Acid345_1083</name>
</gene>
<dbReference type="STRING" id="204669.Acid345_1083"/>
<feature type="binding site" evidence="3">
    <location>
        <position position="135"/>
    </location>
    <ligand>
        <name>a divalent metal cation</name>
        <dbReference type="ChEBI" id="CHEBI:60240"/>
    </ligand>
</feature>
<dbReference type="EMBL" id="CP000360">
    <property type="protein sequence ID" value="ABF40086.1"/>
    <property type="molecule type" value="Genomic_DNA"/>
</dbReference>
<evidence type="ECO:0000256" key="2">
    <source>
        <dbReference type="ARBA" id="ARBA00022723"/>
    </source>
</evidence>
<feature type="binding site" evidence="3">
    <location>
        <position position="53"/>
    </location>
    <ligand>
        <name>a divalent metal cation</name>
        <dbReference type="ChEBI" id="CHEBI:60240"/>
    </ligand>
</feature>
<reference evidence="4 5" key="1">
    <citation type="journal article" date="2009" name="Appl. Environ. Microbiol.">
        <title>Three genomes from the phylum Acidobacteria provide insight into the lifestyles of these microorganisms in soils.</title>
        <authorList>
            <person name="Ward N.L."/>
            <person name="Challacombe J.F."/>
            <person name="Janssen P.H."/>
            <person name="Henrissat B."/>
            <person name="Coutinho P.M."/>
            <person name="Wu M."/>
            <person name="Xie G."/>
            <person name="Haft D.H."/>
            <person name="Sait M."/>
            <person name="Badger J."/>
            <person name="Barabote R.D."/>
            <person name="Bradley B."/>
            <person name="Brettin T.S."/>
            <person name="Brinkac L.M."/>
            <person name="Bruce D."/>
            <person name="Creasy T."/>
            <person name="Daugherty S.C."/>
            <person name="Davidsen T.M."/>
            <person name="DeBoy R.T."/>
            <person name="Detter J.C."/>
            <person name="Dodson R.J."/>
            <person name="Durkin A.S."/>
            <person name="Ganapathy A."/>
            <person name="Gwinn-Giglio M."/>
            <person name="Han C.S."/>
            <person name="Khouri H."/>
            <person name="Kiss H."/>
            <person name="Kothari S.P."/>
            <person name="Madupu R."/>
            <person name="Nelson K.E."/>
            <person name="Nelson W.C."/>
            <person name="Paulsen I."/>
            <person name="Penn K."/>
            <person name="Ren Q."/>
            <person name="Rosovitz M.J."/>
            <person name="Selengut J.D."/>
            <person name="Shrivastava S."/>
            <person name="Sullivan S.A."/>
            <person name="Tapia R."/>
            <person name="Thompson L.S."/>
            <person name="Watkins K.L."/>
            <person name="Yang Q."/>
            <person name="Yu C."/>
            <person name="Zafar N."/>
            <person name="Zhou L."/>
            <person name="Kuske C.R."/>
        </authorList>
    </citation>
    <scope>NUCLEOTIDE SEQUENCE [LARGE SCALE GENOMIC DNA]</scope>
    <source>
        <strain evidence="4 5">Ellin345</strain>
    </source>
</reference>
<dbReference type="AlphaFoldDB" id="Q1ISR4"/>
<name>Q1ISR4_KORVE</name>
<evidence type="ECO:0000313" key="5">
    <source>
        <dbReference type="Proteomes" id="UP000002432"/>
    </source>
</evidence>
<dbReference type="HOGENOM" id="CLU_1633040_0_0_0"/>
<comment type="similarity">
    <text evidence="1">Belongs to the DinB family.</text>
</comment>
<dbReference type="OrthoDB" id="119432at2"/>
<accession>Q1ISR4</accession>
<keyword evidence="5" id="KW-1185">Reference proteome</keyword>
<feature type="binding site" evidence="3">
    <location>
        <position position="139"/>
    </location>
    <ligand>
        <name>a divalent metal cation</name>
        <dbReference type="ChEBI" id="CHEBI:60240"/>
    </ligand>
</feature>
<evidence type="ECO:0000313" key="4">
    <source>
        <dbReference type="EMBL" id="ABF40086.1"/>
    </source>
</evidence>
<dbReference type="eggNOG" id="COG2318">
    <property type="taxonomic scope" value="Bacteria"/>
</dbReference>
<dbReference type="GO" id="GO:0046872">
    <property type="term" value="F:metal ion binding"/>
    <property type="evidence" value="ECO:0007669"/>
    <property type="project" value="UniProtKB-KW"/>
</dbReference>
<proteinExistence type="inferred from homology"/>
<dbReference type="KEGG" id="aba:Acid345_1083"/>
<sequence>MNSAEAKTIANFLCTDYSHEVDTTLRVLGAVPANHLDYSPDAKSKTALGLLRHLALEDEWLLNCVAAGAFTPPPDDSDACGILTPADAVAHYRARIPAAIERVRALTPEQLTQVLDMFGLMQMPAVQFLGLAVKHSVHHRGQLSTYLRAMGGAVPGIYGPSADSQPMAEAAAN</sequence>
<protein>
    <submittedName>
        <fullName evidence="4">DinB</fullName>
    </submittedName>
</protein>
<keyword evidence="2 3" id="KW-0479">Metal-binding</keyword>
<evidence type="ECO:0000256" key="3">
    <source>
        <dbReference type="PIRSR" id="PIRSR607837-1"/>
    </source>
</evidence>
<dbReference type="Pfam" id="PF05163">
    <property type="entry name" value="DinB"/>
    <property type="match status" value="1"/>
</dbReference>
<dbReference type="EnsemblBacteria" id="ABF40086">
    <property type="protein sequence ID" value="ABF40086"/>
    <property type="gene ID" value="Acid345_1083"/>
</dbReference>
<dbReference type="InterPro" id="IPR034660">
    <property type="entry name" value="DinB/YfiT-like"/>
</dbReference>
<dbReference type="RefSeq" id="WP_011521888.1">
    <property type="nucleotide sequence ID" value="NC_008009.1"/>
</dbReference>